<dbReference type="EMBL" id="JW879837">
    <property type="protein sequence ID" value="AFP12354.1"/>
    <property type="molecule type" value="mRNA"/>
</dbReference>
<dbReference type="Gene3D" id="6.10.250.1050">
    <property type="match status" value="2"/>
</dbReference>
<dbReference type="PANTHER" id="PTHR12398:SF20">
    <property type="entry name" value="PROTEIN PHOSPHATASE 1 REGULATORY INHIBITOR SUBUNIT 2"/>
    <property type="match status" value="1"/>
</dbReference>
<dbReference type="Pfam" id="PF04979">
    <property type="entry name" value="IPP-2"/>
    <property type="match status" value="1"/>
</dbReference>
<evidence type="ECO:0000313" key="4">
    <source>
        <dbReference type="EMBL" id="AFP12354.1"/>
    </source>
</evidence>
<reference evidence="4" key="1">
    <citation type="journal article" date="2014" name="Nature">
        <title>Elephant shark genome provides unique insights into gnathostome evolution.</title>
        <authorList>
            <consortium name="International Elephant Shark Genome Sequencing Consortium"/>
            <person name="Venkatesh B."/>
            <person name="Lee A.P."/>
            <person name="Ravi V."/>
            <person name="Maurya A.K."/>
            <person name="Lian M.M."/>
            <person name="Swann J.B."/>
            <person name="Ohta Y."/>
            <person name="Flajnik M.F."/>
            <person name="Sutoh Y."/>
            <person name="Kasahara M."/>
            <person name="Hoon S."/>
            <person name="Gangu V."/>
            <person name="Roy S.W."/>
            <person name="Irimia M."/>
            <person name="Korzh V."/>
            <person name="Kondrychyn I."/>
            <person name="Lim Z.W."/>
            <person name="Tay B.H."/>
            <person name="Tohari S."/>
            <person name="Kong K.W."/>
            <person name="Ho S."/>
            <person name="Lorente-Galdos B."/>
            <person name="Quilez J."/>
            <person name="Marques-Bonet T."/>
            <person name="Raney B.J."/>
            <person name="Ingham P.W."/>
            <person name="Tay A."/>
            <person name="Hillier L.W."/>
            <person name="Minx P."/>
            <person name="Boehm T."/>
            <person name="Wilson R.K."/>
            <person name="Brenner S."/>
            <person name="Warren W.C."/>
        </authorList>
    </citation>
    <scope>NUCLEOTIDE SEQUENCE</scope>
    <source>
        <tissue evidence="4">Liver</tissue>
    </source>
</reference>
<feature type="region of interest" description="Disordered" evidence="3">
    <location>
        <begin position="96"/>
        <end position="122"/>
    </location>
</feature>
<dbReference type="InterPro" id="IPR007062">
    <property type="entry name" value="PPI-2"/>
</dbReference>
<dbReference type="AlphaFoldDB" id="V9LH13"/>
<evidence type="ECO:0000256" key="2">
    <source>
        <dbReference type="ARBA" id="ARBA00023272"/>
    </source>
</evidence>
<evidence type="ECO:0000256" key="1">
    <source>
        <dbReference type="ARBA" id="ARBA00005472"/>
    </source>
</evidence>
<dbReference type="GO" id="GO:0009966">
    <property type="term" value="P:regulation of signal transduction"/>
    <property type="evidence" value="ECO:0007669"/>
    <property type="project" value="InterPro"/>
</dbReference>
<evidence type="ECO:0000256" key="3">
    <source>
        <dbReference type="SAM" id="MobiDB-lite"/>
    </source>
</evidence>
<dbReference type="GO" id="GO:0004864">
    <property type="term" value="F:protein phosphatase inhibitor activity"/>
    <property type="evidence" value="ECO:0007669"/>
    <property type="project" value="UniProtKB-KW"/>
</dbReference>
<sequence>MAPKKGILKRISSHFFVRPSSSDEDGGKKTMTWDEMNIIATLHPTDKTYGHMKIDEPKTPYYPEEEEIAGSSRNTDVAVDQLISRMGLLENIPGISNLFPSQNASEEEEEELSPEEKEKKRVFEQKRKMIYTEGKNLKLARELIAREEQEEQEDSD</sequence>
<dbReference type="PANTHER" id="PTHR12398">
    <property type="entry name" value="PROTEIN PHOSPHATASE INHIBITOR"/>
    <property type="match status" value="1"/>
</dbReference>
<organism evidence="4">
    <name type="scientific">Callorhinchus milii</name>
    <name type="common">Ghost shark</name>
    <dbReference type="NCBI Taxonomy" id="7868"/>
    <lineage>
        <taxon>Eukaryota</taxon>
        <taxon>Metazoa</taxon>
        <taxon>Chordata</taxon>
        <taxon>Craniata</taxon>
        <taxon>Vertebrata</taxon>
        <taxon>Chondrichthyes</taxon>
        <taxon>Holocephali</taxon>
        <taxon>Chimaeriformes</taxon>
        <taxon>Callorhinchidae</taxon>
        <taxon>Callorhinchus</taxon>
    </lineage>
</organism>
<protein>
    <submittedName>
        <fullName evidence="4">Protein phosphatase inhibitor 2-like protein</fullName>
    </submittedName>
</protein>
<keyword evidence="2" id="KW-0650">Protein phosphatase inhibitor</keyword>
<proteinExistence type="evidence at transcript level"/>
<name>V9LH13_CALMI</name>
<accession>V9LH13</accession>
<comment type="similarity">
    <text evidence="1">Belongs to the protein phosphatase inhibitor 2 family.</text>
</comment>